<proteinExistence type="predicted"/>
<evidence type="ECO:0000256" key="1">
    <source>
        <dbReference type="SAM" id="MobiDB-lite"/>
    </source>
</evidence>
<organism evidence="4">
    <name type="scientific">Laccaria bicolor (strain S238N-H82 / ATCC MYA-4686)</name>
    <name type="common">Bicoloured deceiver</name>
    <name type="synonym">Laccaria laccata var. bicolor</name>
    <dbReference type="NCBI Taxonomy" id="486041"/>
    <lineage>
        <taxon>Eukaryota</taxon>
        <taxon>Fungi</taxon>
        <taxon>Dikarya</taxon>
        <taxon>Basidiomycota</taxon>
        <taxon>Agaricomycotina</taxon>
        <taxon>Agaricomycetes</taxon>
        <taxon>Agaricomycetidae</taxon>
        <taxon>Agaricales</taxon>
        <taxon>Agaricineae</taxon>
        <taxon>Hydnangiaceae</taxon>
        <taxon>Laccaria</taxon>
    </lineage>
</organism>
<dbReference type="AlphaFoldDB" id="B0CX59"/>
<gene>
    <name evidence="3" type="ORF">LACBIDRAFT_322684</name>
</gene>
<name>B0CX59_LACBS</name>
<feature type="chain" id="PRO_5002747000" evidence="2">
    <location>
        <begin position="24"/>
        <end position="237"/>
    </location>
</feature>
<sequence length="237" mass="26202">MPAILRCTSLLFTLVTLSPAVLVNRTIDDQYGDPITRRYPVYSPVGDWQQGATCSDCATKPNVSKAFHGTWHDSTFYPGSTPKSVSVTFNGSAVYAFFITSPVLTTTTTTQTEAAPGEVENATAPGNVEVEDLPEDGEDECPGDVEVEHPPEDAEDECPPDEVTPAASTFVLRVFRRIFGFHLPRSSRILHLARSGFISRDSHRILVFQVLRRVIQEKTSKDRSYRWWGAMVGTGTF</sequence>
<dbReference type="GeneID" id="6071653"/>
<feature type="region of interest" description="Disordered" evidence="1">
    <location>
        <begin position="133"/>
        <end position="161"/>
    </location>
</feature>
<feature type="compositionally biased region" description="Acidic residues" evidence="1">
    <location>
        <begin position="133"/>
        <end position="145"/>
    </location>
</feature>
<dbReference type="OrthoDB" id="3245657at2759"/>
<dbReference type="InParanoid" id="B0CX59"/>
<dbReference type="EMBL" id="DS547093">
    <property type="protein sequence ID" value="EDR13195.1"/>
    <property type="molecule type" value="Genomic_DNA"/>
</dbReference>
<keyword evidence="4" id="KW-1185">Reference proteome</keyword>
<dbReference type="HOGENOM" id="CLU_1142738_0_0_1"/>
<protein>
    <submittedName>
        <fullName evidence="3">Predicted protein</fullName>
    </submittedName>
</protein>
<evidence type="ECO:0000313" key="4">
    <source>
        <dbReference type="Proteomes" id="UP000001194"/>
    </source>
</evidence>
<feature type="signal peptide" evidence="2">
    <location>
        <begin position="1"/>
        <end position="23"/>
    </location>
</feature>
<evidence type="ECO:0000256" key="2">
    <source>
        <dbReference type="SAM" id="SignalP"/>
    </source>
</evidence>
<dbReference type="RefSeq" id="XP_001875693.1">
    <property type="nucleotide sequence ID" value="XM_001875658.1"/>
</dbReference>
<dbReference type="Proteomes" id="UP000001194">
    <property type="component" value="Unassembled WGS sequence"/>
</dbReference>
<keyword evidence="2" id="KW-0732">Signal</keyword>
<evidence type="ECO:0000313" key="3">
    <source>
        <dbReference type="EMBL" id="EDR13195.1"/>
    </source>
</evidence>
<reference evidence="3 4" key="1">
    <citation type="journal article" date="2008" name="Nature">
        <title>The genome of Laccaria bicolor provides insights into mycorrhizal symbiosis.</title>
        <authorList>
            <person name="Martin F."/>
            <person name="Aerts A."/>
            <person name="Ahren D."/>
            <person name="Brun A."/>
            <person name="Danchin E.G.J."/>
            <person name="Duchaussoy F."/>
            <person name="Gibon J."/>
            <person name="Kohler A."/>
            <person name="Lindquist E."/>
            <person name="Pereda V."/>
            <person name="Salamov A."/>
            <person name="Shapiro H.J."/>
            <person name="Wuyts J."/>
            <person name="Blaudez D."/>
            <person name="Buee M."/>
            <person name="Brokstein P."/>
            <person name="Canbaeck B."/>
            <person name="Cohen D."/>
            <person name="Courty P.E."/>
            <person name="Coutinho P.M."/>
            <person name="Delaruelle C."/>
            <person name="Detter J.C."/>
            <person name="Deveau A."/>
            <person name="DiFazio S."/>
            <person name="Duplessis S."/>
            <person name="Fraissinet-Tachet L."/>
            <person name="Lucic E."/>
            <person name="Frey-Klett P."/>
            <person name="Fourrey C."/>
            <person name="Feussner I."/>
            <person name="Gay G."/>
            <person name="Grimwood J."/>
            <person name="Hoegger P.J."/>
            <person name="Jain P."/>
            <person name="Kilaru S."/>
            <person name="Labbe J."/>
            <person name="Lin Y.C."/>
            <person name="Legue V."/>
            <person name="Le Tacon F."/>
            <person name="Marmeisse R."/>
            <person name="Melayah D."/>
            <person name="Montanini B."/>
            <person name="Muratet M."/>
            <person name="Nehls U."/>
            <person name="Niculita-Hirzel H."/>
            <person name="Oudot-Le Secq M.P."/>
            <person name="Peter M."/>
            <person name="Quesneville H."/>
            <person name="Rajashekar B."/>
            <person name="Reich M."/>
            <person name="Rouhier N."/>
            <person name="Schmutz J."/>
            <person name="Yin T."/>
            <person name="Chalot M."/>
            <person name="Henrissat B."/>
            <person name="Kuees U."/>
            <person name="Lucas S."/>
            <person name="Van de Peer Y."/>
            <person name="Podila G.K."/>
            <person name="Polle A."/>
            <person name="Pukkila P.J."/>
            <person name="Richardson P.M."/>
            <person name="Rouze P."/>
            <person name="Sanders I.R."/>
            <person name="Stajich J.E."/>
            <person name="Tunlid A."/>
            <person name="Tuskan G."/>
            <person name="Grigoriev I.V."/>
        </authorList>
    </citation>
    <scope>NUCLEOTIDE SEQUENCE [LARGE SCALE GENOMIC DNA]</scope>
    <source>
        <strain evidence="4">S238N-H82 / ATCC MYA-4686</strain>
    </source>
</reference>
<accession>B0CX59</accession>
<dbReference type="KEGG" id="lbc:LACBIDRAFT_322684"/>